<gene>
    <name evidence="2" type="ORF">CC78DRAFT_585514</name>
</gene>
<dbReference type="OrthoDB" id="3775051at2759"/>
<dbReference type="EMBL" id="ML986697">
    <property type="protein sequence ID" value="KAF2259834.1"/>
    <property type="molecule type" value="Genomic_DNA"/>
</dbReference>
<feature type="transmembrane region" description="Helical" evidence="1">
    <location>
        <begin position="359"/>
        <end position="383"/>
    </location>
</feature>
<protein>
    <recommendedName>
        <fullName evidence="4">Transmembrane protein</fullName>
    </recommendedName>
</protein>
<organism evidence="2 3">
    <name type="scientific">Lojkania enalia</name>
    <dbReference type="NCBI Taxonomy" id="147567"/>
    <lineage>
        <taxon>Eukaryota</taxon>
        <taxon>Fungi</taxon>
        <taxon>Dikarya</taxon>
        <taxon>Ascomycota</taxon>
        <taxon>Pezizomycotina</taxon>
        <taxon>Dothideomycetes</taxon>
        <taxon>Pleosporomycetidae</taxon>
        <taxon>Pleosporales</taxon>
        <taxon>Pleosporales incertae sedis</taxon>
        <taxon>Lojkania</taxon>
    </lineage>
</organism>
<feature type="transmembrane region" description="Helical" evidence="1">
    <location>
        <begin position="315"/>
        <end position="338"/>
    </location>
</feature>
<keyword evidence="1" id="KW-0472">Membrane</keyword>
<sequence>MWWAWVQDDSSSKEVSWQSAFWALAPLALSTMTQPSGQVLQYPPQLRTYLRSSPIVCGFDAFAQLLRFSIYVLTGYCTGPTHAAIRVMQIRSRPSRRQGREEGFQALENLPTVRYIIFFFGTLPQVIKLMALGGLRWTKAWGGLYIANFVIMECFVLAGERSSYQVLEADDEDENAISGQPRWMRTGLEHLEANLEIFEMVCGFAAIAMQVCFLGWVFYVLLRPFIDFSGILGDPDSKIYAVSLVVWIPATYLACLAYLVLTWACFVLPTYRTNRFFYFCAGVSGLLSLTAWPVGVFFLFTFVEKEKVLEFLTGTNIIVLAYIATLGLLWILGEVLALDKWIRYKLLLVKREENVTEEAKHWSIAAWSIFVGTVVLAVLYYAFRYDPRGTFKPRWTNSFG</sequence>
<name>A0A9P4K5F7_9PLEO</name>
<comment type="caution">
    <text evidence="2">The sequence shown here is derived from an EMBL/GenBank/DDBJ whole genome shotgun (WGS) entry which is preliminary data.</text>
</comment>
<feature type="transmembrane region" description="Helical" evidence="1">
    <location>
        <begin position="115"/>
        <end position="134"/>
    </location>
</feature>
<keyword evidence="3" id="KW-1185">Reference proteome</keyword>
<keyword evidence="1" id="KW-1133">Transmembrane helix</keyword>
<keyword evidence="1" id="KW-0812">Transmembrane</keyword>
<evidence type="ECO:0008006" key="4">
    <source>
        <dbReference type="Google" id="ProtNLM"/>
    </source>
</evidence>
<dbReference type="AlphaFoldDB" id="A0A9P4K5F7"/>
<feature type="transmembrane region" description="Helical" evidence="1">
    <location>
        <begin position="140"/>
        <end position="158"/>
    </location>
</feature>
<evidence type="ECO:0000313" key="3">
    <source>
        <dbReference type="Proteomes" id="UP000800093"/>
    </source>
</evidence>
<feature type="transmembrane region" description="Helical" evidence="1">
    <location>
        <begin position="197"/>
        <end position="219"/>
    </location>
</feature>
<reference evidence="3" key="1">
    <citation type="journal article" date="2020" name="Stud. Mycol.">
        <title>101 Dothideomycetes genomes: A test case for predicting lifestyles and emergence of pathogens.</title>
        <authorList>
            <person name="Haridas S."/>
            <person name="Albert R."/>
            <person name="Binder M."/>
            <person name="Bloem J."/>
            <person name="LaButti K."/>
            <person name="Salamov A."/>
            <person name="Andreopoulos B."/>
            <person name="Baker S."/>
            <person name="Barry K."/>
            <person name="Bills G."/>
            <person name="Bluhm B."/>
            <person name="Cannon C."/>
            <person name="Castanera R."/>
            <person name="Culley D."/>
            <person name="Daum C."/>
            <person name="Ezra D."/>
            <person name="Gonzalez J."/>
            <person name="Henrissat B."/>
            <person name="Kuo A."/>
            <person name="Liang C."/>
            <person name="Lipzen A."/>
            <person name="Lutzoni F."/>
            <person name="Magnuson J."/>
            <person name="Mondo S."/>
            <person name="Nolan M."/>
            <person name="Ohm R."/>
            <person name="Pangilinan J."/>
            <person name="Park H.-J."/>
            <person name="Ramirez L."/>
            <person name="Alfaro M."/>
            <person name="Sun H."/>
            <person name="Tritt A."/>
            <person name="Yoshinaga Y."/>
            <person name="Zwiers L.-H."/>
            <person name="Turgeon B."/>
            <person name="Goodwin S."/>
            <person name="Spatafora J."/>
            <person name="Crous P."/>
            <person name="Grigoriev I."/>
        </authorList>
    </citation>
    <scope>NUCLEOTIDE SEQUENCE [LARGE SCALE GENOMIC DNA]</scope>
    <source>
        <strain evidence="3">CBS 304.66</strain>
    </source>
</reference>
<evidence type="ECO:0000313" key="2">
    <source>
        <dbReference type="EMBL" id="KAF2259834.1"/>
    </source>
</evidence>
<dbReference type="Proteomes" id="UP000800093">
    <property type="component" value="Unassembled WGS sequence"/>
</dbReference>
<feature type="transmembrane region" description="Helical" evidence="1">
    <location>
        <begin position="276"/>
        <end position="303"/>
    </location>
</feature>
<feature type="transmembrane region" description="Helical" evidence="1">
    <location>
        <begin position="239"/>
        <end position="264"/>
    </location>
</feature>
<accession>A0A9P4K5F7</accession>
<proteinExistence type="predicted"/>
<evidence type="ECO:0000256" key="1">
    <source>
        <dbReference type="SAM" id="Phobius"/>
    </source>
</evidence>